<dbReference type="PANTHER" id="PTHR28004">
    <property type="entry name" value="ZGC:162816-RELATED"/>
    <property type="match status" value="1"/>
</dbReference>
<feature type="domain" description="Alanine racemase N-terminal" evidence="1">
    <location>
        <begin position="6"/>
        <end position="195"/>
    </location>
</feature>
<dbReference type="InterPro" id="IPR051466">
    <property type="entry name" value="D-amino_acid_metab_enzyme"/>
</dbReference>
<organism evidence="2 3">
    <name type="scientific">Alicyclobacillus ferrooxydans</name>
    <dbReference type="NCBI Taxonomy" id="471514"/>
    <lineage>
        <taxon>Bacteria</taxon>
        <taxon>Bacillati</taxon>
        <taxon>Bacillota</taxon>
        <taxon>Bacilli</taxon>
        <taxon>Bacillales</taxon>
        <taxon>Alicyclobacillaceae</taxon>
        <taxon>Alicyclobacillus</taxon>
    </lineage>
</organism>
<sequence length="381" mass="41476">MPFAFVDLDLLEQNIHDILQRRGTKKIRVASKSVRSIGVLKRILSAEPDAFSGVMSFTANEALYLCQEGIQDILLGYPVWSPKAIQDLARAINDGHSITLMIDSLEHVTHINSIGERTGIVIPVCLDVDMSTNFPGLHFGVWRSPISNVAQAKPVIDKLLRLPFIRLDGLMGYEAQIAGVGDQYPGQRAKNALVQQLKRRSVSAIASRRTEVVEYILSQGIQLKFVNGGGTGSLETTKREKLVTEITVGSGFYSPGLFDNYRSFQYQPALGFAIEVVRQPAANIVTCAGGGYVASGAAAKDKLPKPYLPADLQLISLEGAGEVQTPFQVPQGVSLSLGDPVFMRHSKAGELCERFNSLYCVQNGAITDIISTYRGDGKCFL</sequence>
<accession>A0A0P9D8N4</accession>
<dbReference type="PATRIC" id="fig|471514.4.peg.139"/>
<proteinExistence type="predicted"/>
<dbReference type="Proteomes" id="UP000050482">
    <property type="component" value="Unassembled WGS sequence"/>
</dbReference>
<protein>
    <submittedName>
        <fullName evidence="2">Amino acid aldolase</fullName>
    </submittedName>
</protein>
<evidence type="ECO:0000259" key="1">
    <source>
        <dbReference type="Pfam" id="PF01168"/>
    </source>
</evidence>
<dbReference type="InterPro" id="IPR001608">
    <property type="entry name" value="Ala_racemase_N"/>
</dbReference>
<keyword evidence="3" id="KW-1185">Reference proteome</keyword>
<dbReference type="SUPFAM" id="SSF51419">
    <property type="entry name" value="PLP-binding barrel"/>
    <property type="match status" value="1"/>
</dbReference>
<name>A0A0P9D8N4_9BACL</name>
<comment type="caution">
    <text evidence="2">The sequence shown here is derived from an EMBL/GenBank/DDBJ whole genome shotgun (WGS) entry which is preliminary data.</text>
</comment>
<evidence type="ECO:0000313" key="2">
    <source>
        <dbReference type="EMBL" id="KPV45726.1"/>
    </source>
</evidence>
<dbReference type="CDD" id="cd06813">
    <property type="entry name" value="PLPDE_III_DSD_D-TA_like_2"/>
    <property type="match status" value="1"/>
</dbReference>
<dbReference type="Pfam" id="PF01168">
    <property type="entry name" value="Ala_racemase_N"/>
    <property type="match status" value="1"/>
</dbReference>
<dbReference type="GO" id="GO:0008721">
    <property type="term" value="F:D-serine ammonia-lyase activity"/>
    <property type="evidence" value="ECO:0007669"/>
    <property type="project" value="TreeGrafter"/>
</dbReference>
<dbReference type="InterPro" id="IPR029066">
    <property type="entry name" value="PLP-binding_barrel"/>
</dbReference>
<evidence type="ECO:0000313" key="3">
    <source>
        <dbReference type="Proteomes" id="UP000050482"/>
    </source>
</evidence>
<dbReference type="OrthoDB" id="2445260at2"/>
<dbReference type="GO" id="GO:0036088">
    <property type="term" value="P:D-serine catabolic process"/>
    <property type="evidence" value="ECO:0007669"/>
    <property type="project" value="TreeGrafter"/>
</dbReference>
<gene>
    <name evidence="2" type="ORF">AN477_00815</name>
</gene>
<dbReference type="STRING" id="471514.AN477_00815"/>
<dbReference type="Gene3D" id="3.20.20.10">
    <property type="entry name" value="Alanine racemase"/>
    <property type="match status" value="1"/>
</dbReference>
<dbReference type="PANTHER" id="PTHR28004:SF2">
    <property type="entry name" value="D-SERINE DEHYDRATASE"/>
    <property type="match status" value="1"/>
</dbReference>
<reference evidence="2 3" key="1">
    <citation type="submission" date="2015-09" db="EMBL/GenBank/DDBJ databases">
        <title>Draft genome sequence of Alicyclobacillus ferrooxydans DSM 22381.</title>
        <authorList>
            <person name="Hemp J."/>
        </authorList>
    </citation>
    <scope>NUCLEOTIDE SEQUENCE [LARGE SCALE GENOMIC DNA]</scope>
    <source>
        <strain evidence="2 3">TC-34</strain>
    </source>
</reference>
<dbReference type="AlphaFoldDB" id="A0A0P9D8N4"/>
<dbReference type="EMBL" id="LJCO01000008">
    <property type="protein sequence ID" value="KPV45726.1"/>
    <property type="molecule type" value="Genomic_DNA"/>
</dbReference>